<dbReference type="EMBL" id="CP031092">
    <property type="protein sequence ID" value="AXF55784.1"/>
    <property type="molecule type" value="Genomic_DNA"/>
</dbReference>
<keyword evidence="2 6" id="KW-0132">Cell division</keyword>
<dbReference type="Proteomes" id="UP000252100">
    <property type="component" value="Chromosome"/>
</dbReference>
<dbReference type="KEGG" id="rue:DT065_06925"/>
<evidence type="ECO:0000259" key="8">
    <source>
        <dbReference type="Pfam" id="PF22642"/>
    </source>
</evidence>
<dbReference type="InterPro" id="IPR013033">
    <property type="entry name" value="MinC"/>
</dbReference>
<dbReference type="InterPro" id="IPR036145">
    <property type="entry name" value="MinC_C_sf"/>
</dbReference>
<protein>
    <recommendedName>
        <fullName evidence="6">Probable septum site-determining protein MinC</fullName>
    </recommendedName>
</protein>
<evidence type="ECO:0000259" key="7">
    <source>
        <dbReference type="Pfam" id="PF03775"/>
    </source>
</evidence>
<dbReference type="Pfam" id="PF22642">
    <property type="entry name" value="MinC_N_1"/>
    <property type="match status" value="1"/>
</dbReference>
<dbReference type="HAMAP" id="MF_00267">
    <property type="entry name" value="MinC"/>
    <property type="match status" value="1"/>
</dbReference>
<evidence type="ECO:0000256" key="3">
    <source>
        <dbReference type="ARBA" id="ARBA00023210"/>
    </source>
</evidence>
<keyword evidence="3 6" id="KW-0717">Septation</keyword>
<evidence type="ECO:0000256" key="6">
    <source>
        <dbReference type="HAMAP-Rule" id="MF_00267"/>
    </source>
</evidence>
<evidence type="ECO:0000256" key="2">
    <source>
        <dbReference type="ARBA" id="ARBA00022618"/>
    </source>
</evidence>
<evidence type="ECO:0000313" key="9">
    <source>
        <dbReference type="EMBL" id="AXF55784.1"/>
    </source>
</evidence>
<dbReference type="Gene3D" id="3.30.160.540">
    <property type="match status" value="1"/>
</dbReference>
<dbReference type="AlphaFoldDB" id="A0A345BXV3"/>
<dbReference type="SUPFAM" id="SSF63848">
    <property type="entry name" value="Cell-division inhibitor MinC, C-terminal domain"/>
    <property type="match status" value="1"/>
</dbReference>
<accession>A0A345BXV3</accession>
<dbReference type="PANTHER" id="PTHR34108">
    <property type="entry name" value="SEPTUM SITE-DETERMINING PROTEIN MINC"/>
    <property type="match status" value="1"/>
</dbReference>
<gene>
    <name evidence="6 9" type="primary">minC</name>
    <name evidence="9" type="ORF">DT065_06925</name>
</gene>
<dbReference type="GO" id="GO:0000917">
    <property type="term" value="P:division septum assembly"/>
    <property type="evidence" value="ECO:0007669"/>
    <property type="project" value="UniProtKB-KW"/>
</dbReference>
<dbReference type="InterPro" id="IPR016098">
    <property type="entry name" value="CAP/MinC_C"/>
</dbReference>
<comment type="subunit">
    <text evidence="5 6">Interacts with MinD and FtsZ.</text>
</comment>
<evidence type="ECO:0000256" key="1">
    <source>
        <dbReference type="ARBA" id="ARBA00006291"/>
    </source>
</evidence>
<feature type="domain" description="Septum site-determining protein MinC N-terminal" evidence="8">
    <location>
        <begin position="16"/>
        <end position="93"/>
    </location>
</feature>
<proteinExistence type="inferred from homology"/>
<dbReference type="Pfam" id="PF03775">
    <property type="entry name" value="MinC_C"/>
    <property type="match status" value="1"/>
</dbReference>
<dbReference type="InterPro" id="IPR055219">
    <property type="entry name" value="MinC_N_1"/>
</dbReference>
<dbReference type="GO" id="GO:0000902">
    <property type="term" value="P:cell morphogenesis"/>
    <property type="evidence" value="ECO:0007669"/>
    <property type="project" value="InterPro"/>
</dbReference>
<organism evidence="9 10">
    <name type="scientific">Salicibibacter kimchii</name>
    <dbReference type="NCBI Taxonomy" id="2099786"/>
    <lineage>
        <taxon>Bacteria</taxon>
        <taxon>Bacillati</taxon>
        <taxon>Bacillota</taxon>
        <taxon>Bacilli</taxon>
        <taxon>Bacillales</taxon>
        <taxon>Bacillaceae</taxon>
        <taxon>Salicibibacter</taxon>
    </lineage>
</organism>
<name>A0A345BXV3_9BACI</name>
<feature type="domain" description="Septum formation inhibitor MinC C-terminal" evidence="7">
    <location>
        <begin position="117"/>
        <end position="219"/>
    </location>
</feature>
<keyword evidence="4 6" id="KW-0131">Cell cycle</keyword>
<sequence>MNRGEQVKTGYSNQFVTIKGTKEGLIVHLDDRCAYSELMSELRAKMMENMNGNDQSKEVHVRVHVGKRYVDDGQREEIRSTIEQSGAIIVSEIVSDVITMAEAMKIKEDNQIQSYPRLVRSGQVLRVKGDALILGDVNPGGTVEATGDVYVLGALKGTARAGTEGNDEAVVAAAILVPSQMMIADHLYLTELTREELAKEATYAWPRYAHVEKEQQSILFQTISSLAELRKQRNTEKE</sequence>
<evidence type="ECO:0000313" key="10">
    <source>
        <dbReference type="Proteomes" id="UP000252100"/>
    </source>
</evidence>
<comment type="function">
    <text evidence="6">Cell division inhibitor that blocks the formation of polar Z ring septums. Rapidly oscillates between the poles of the cell to destabilize FtsZ filaments that have formed before they mature into polar Z rings. Prevents FtsZ polymerization.</text>
</comment>
<comment type="similarity">
    <text evidence="1 6">Belongs to the MinC family.</text>
</comment>
<dbReference type="PANTHER" id="PTHR34108:SF1">
    <property type="entry name" value="SEPTUM SITE-DETERMINING PROTEIN MINC"/>
    <property type="match status" value="1"/>
</dbReference>
<dbReference type="InterPro" id="IPR005526">
    <property type="entry name" value="Septum_form_inhib_MinC_C"/>
</dbReference>
<reference evidence="9 10" key="1">
    <citation type="journal article" date="2018" name="J. Microbiol.">
        <title>Salicibibacter kimchii gen. nov., sp. nov., a moderately halophilic and alkalitolerant bacterium in the family Bacillaceae, isolated from kimchi.</title>
        <authorList>
            <person name="Jang J.Y."/>
            <person name="Oh Y.J."/>
            <person name="Lim S.K."/>
            <person name="Park H.K."/>
            <person name="Lee C."/>
            <person name="Kim J.Y."/>
            <person name="Lee M.A."/>
            <person name="Choi H.J."/>
        </authorList>
    </citation>
    <scope>NUCLEOTIDE SEQUENCE [LARGE SCALE GENOMIC DNA]</scope>
    <source>
        <strain evidence="9 10">NKC1-1</strain>
    </source>
</reference>
<keyword evidence="10" id="KW-1185">Reference proteome</keyword>
<evidence type="ECO:0000256" key="4">
    <source>
        <dbReference type="ARBA" id="ARBA00023306"/>
    </source>
</evidence>
<dbReference type="GO" id="GO:1901891">
    <property type="term" value="P:regulation of cell septum assembly"/>
    <property type="evidence" value="ECO:0007669"/>
    <property type="project" value="InterPro"/>
</dbReference>
<evidence type="ECO:0000256" key="5">
    <source>
        <dbReference type="ARBA" id="ARBA00046874"/>
    </source>
</evidence>
<dbReference type="Gene3D" id="2.160.20.70">
    <property type="match status" value="1"/>
</dbReference>